<dbReference type="Gene3D" id="3.40.50.300">
    <property type="entry name" value="P-loop containing nucleotide triphosphate hydrolases"/>
    <property type="match status" value="1"/>
</dbReference>
<reference evidence="3 4" key="1">
    <citation type="journal article" date="2015" name="Sci. Rep.">
        <title>Genome of the facultative scuticociliatosis pathogen Pseudocohnilembus persalinus provides insight into its virulence through horizontal gene transfer.</title>
        <authorList>
            <person name="Xiong J."/>
            <person name="Wang G."/>
            <person name="Cheng J."/>
            <person name="Tian M."/>
            <person name="Pan X."/>
            <person name="Warren A."/>
            <person name="Jiang C."/>
            <person name="Yuan D."/>
            <person name="Miao W."/>
        </authorList>
    </citation>
    <scope>NUCLEOTIDE SEQUENCE [LARGE SCALE GENOMIC DNA]</scope>
    <source>
        <strain evidence="3">36N120E</strain>
    </source>
</reference>
<dbReference type="AlphaFoldDB" id="A0A0V0QXD8"/>
<gene>
    <name evidence="3" type="ORF">PPERSA_08736</name>
</gene>
<dbReference type="InterPro" id="IPR000719">
    <property type="entry name" value="Prot_kinase_dom"/>
</dbReference>
<proteinExistence type="predicted"/>
<dbReference type="InParanoid" id="A0A0V0QXD8"/>
<dbReference type="SUPFAM" id="SSF56112">
    <property type="entry name" value="Protein kinase-like (PK-like)"/>
    <property type="match status" value="1"/>
</dbReference>
<dbReference type="Gene3D" id="1.10.510.10">
    <property type="entry name" value="Transferase(Phosphotransferase) domain 1"/>
    <property type="match status" value="1"/>
</dbReference>
<keyword evidence="3" id="KW-0418">Kinase</keyword>
<dbReference type="GO" id="GO:0004672">
    <property type="term" value="F:protein kinase activity"/>
    <property type="evidence" value="ECO:0007669"/>
    <property type="project" value="InterPro"/>
</dbReference>
<evidence type="ECO:0000256" key="1">
    <source>
        <dbReference type="SAM" id="MobiDB-lite"/>
    </source>
</evidence>
<dbReference type="GO" id="GO:0005524">
    <property type="term" value="F:ATP binding"/>
    <property type="evidence" value="ECO:0007669"/>
    <property type="project" value="InterPro"/>
</dbReference>
<dbReference type="InterPro" id="IPR011009">
    <property type="entry name" value="Kinase-like_dom_sf"/>
</dbReference>
<feature type="domain" description="Protein kinase" evidence="2">
    <location>
        <begin position="1"/>
        <end position="235"/>
    </location>
</feature>
<dbReference type="PROSITE" id="PS50011">
    <property type="entry name" value="PROTEIN_KINASE_DOM"/>
    <property type="match status" value="1"/>
</dbReference>
<evidence type="ECO:0000313" key="3">
    <source>
        <dbReference type="EMBL" id="KRX07059.1"/>
    </source>
</evidence>
<protein>
    <submittedName>
        <fullName evidence="3">Protein kinase-like domain</fullName>
    </submittedName>
</protein>
<dbReference type="OrthoDB" id="538223at2759"/>
<sequence length="969" mass="114001">MTQDDKQEKQIKFQLGLCTLEAFTRQRAIQNIYWSLNEIKYIFHRLLSFVVFMADNGWYHGDIKPQNIVLCSREGQGAKDNQFILKMIDFGGAMNQFKIQRQRTPVFFNSFLRVKGKTEEQQRKMLRKYEDIFESQEERFVTETYTILRTLQYLFVLSEIAQDGDELNDVNNLFLLDLEENLGTSSTFYWNYRKRYQTEERILKLFDIMLNQMHIKSEEQPAFVEFIKLLKSEFLYGKYKNCSQIRELLQNQKVFPQDFQQKAFIQDDNNIVKTSIRQVLNCQPQIGVKKYNTDPFELLFLMDSYIPNRKVLSGQKNWDLNQFFEDFLKNEKQIFFFLNGEEGMGKTSFLRYFKTNYLEKRKKNKNFDPILDITLDKSLCQNQTDYTNRVATLVEIKLKELKTGQKLIVILDECDNLRLVPKQQTILQMKMQESLDEEQEEVKIDQQQQKGNNLTDQEQEQLDQISQKVQYTDILAPFRQFGLEKFKIVVASKFQDLKNFSSFIQDKQKARIGETYLQCVLQGFDQIQVEQYIQKYTNLMKRRKNYLVEEAAFFEDKQTYSRIIKENKLTDVCKNPLILRIALQVLPQLEQGILDSMLINAQSNAGILQKIKNRASLIKKGIQSKQILFKTFLKQLIIKKVAQLSVKEQFKIIGKVKQPNSHYNSQALVDLCVELIIEVNKKIAQLSFMFSRLPVSFQSLAKNKQILKMMQNPKYSEIFPGFKQIDAKYQLLMILECSPLQENGTGKKPNSQQNEQELQTTRYEFQYRFLLETLVAEQYIKEMQYLKDSISKDNAINISKGLIKKENYSQIFSNDSFVKMKSMLIRNKELNKEEDKGVLDLVKSQSQTYFSKYWKNIYNWNIMKTTEAKMFGNTSNIVAANSQLLNDDGEEIQSENIQQQQQYSSSQQPLQKTAKSLFNNKMLKGVMNTVSGAASTFPKINFNYDLSQITNLFNQDESSKNQVYNGEYE</sequence>
<feature type="region of interest" description="Disordered" evidence="1">
    <location>
        <begin position="438"/>
        <end position="458"/>
    </location>
</feature>
<organism evidence="3 4">
    <name type="scientific">Pseudocohnilembus persalinus</name>
    <name type="common">Ciliate</name>
    <dbReference type="NCBI Taxonomy" id="266149"/>
    <lineage>
        <taxon>Eukaryota</taxon>
        <taxon>Sar</taxon>
        <taxon>Alveolata</taxon>
        <taxon>Ciliophora</taxon>
        <taxon>Intramacronucleata</taxon>
        <taxon>Oligohymenophorea</taxon>
        <taxon>Scuticociliatia</taxon>
        <taxon>Philasterida</taxon>
        <taxon>Pseudocohnilembidae</taxon>
        <taxon>Pseudocohnilembus</taxon>
    </lineage>
</organism>
<evidence type="ECO:0000313" key="4">
    <source>
        <dbReference type="Proteomes" id="UP000054937"/>
    </source>
</evidence>
<keyword evidence="4" id="KW-1185">Reference proteome</keyword>
<dbReference type="EMBL" id="LDAU01000089">
    <property type="protein sequence ID" value="KRX07059.1"/>
    <property type="molecule type" value="Genomic_DNA"/>
</dbReference>
<feature type="compositionally biased region" description="Polar residues" evidence="1">
    <location>
        <begin position="445"/>
        <end position="458"/>
    </location>
</feature>
<name>A0A0V0QXD8_PSEPJ</name>
<comment type="caution">
    <text evidence="3">The sequence shown here is derived from an EMBL/GenBank/DDBJ whole genome shotgun (WGS) entry which is preliminary data.</text>
</comment>
<accession>A0A0V0QXD8</accession>
<evidence type="ECO:0000259" key="2">
    <source>
        <dbReference type="PROSITE" id="PS50011"/>
    </source>
</evidence>
<dbReference type="InterPro" id="IPR027417">
    <property type="entry name" value="P-loop_NTPase"/>
</dbReference>
<dbReference type="Proteomes" id="UP000054937">
    <property type="component" value="Unassembled WGS sequence"/>
</dbReference>
<keyword evidence="3" id="KW-0808">Transferase</keyword>